<comment type="catalytic activity">
    <reaction evidence="7">
        <text>L-threonyl-[protein] + ATP = O-phospho-L-threonyl-[protein] + ADP + H(+)</text>
        <dbReference type="Rhea" id="RHEA:46608"/>
        <dbReference type="Rhea" id="RHEA-COMP:11060"/>
        <dbReference type="Rhea" id="RHEA-COMP:11605"/>
        <dbReference type="ChEBI" id="CHEBI:15378"/>
        <dbReference type="ChEBI" id="CHEBI:30013"/>
        <dbReference type="ChEBI" id="CHEBI:30616"/>
        <dbReference type="ChEBI" id="CHEBI:61977"/>
        <dbReference type="ChEBI" id="CHEBI:456216"/>
        <dbReference type="EC" id="2.7.11.1"/>
    </reaction>
</comment>
<evidence type="ECO:0000256" key="1">
    <source>
        <dbReference type="ARBA" id="ARBA00012513"/>
    </source>
</evidence>
<gene>
    <name evidence="10" type="ORF">ASPGLDRAFT_65781</name>
</gene>
<dbReference type="Gene3D" id="1.10.510.10">
    <property type="entry name" value="Transferase(Phosphotransferase) domain 1"/>
    <property type="match status" value="1"/>
</dbReference>
<accession>A0A1L9VM55</accession>
<dbReference type="GeneID" id="34465204"/>
<dbReference type="GO" id="GO:0005737">
    <property type="term" value="C:cytoplasm"/>
    <property type="evidence" value="ECO:0007669"/>
    <property type="project" value="TreeGrafter"/>
</dbReference>
<dbReference type="OrthoDB" id="5979581at2759"/>
<reference evidence="11" key="1">
    <citation type="journal article" date="2017" name="Genome Biol.">
        <title>Comparative genomics reveals high biological diversity and specific adaptations in the industrially and medically important fungal genus Aspergillus.</title>
        <authorList>
            <person name="de Vries R.P."/>
            <person name="Riley R."/>
            <person name="Wiebenga A."/>
            <person name="Aguilar-Osorio G."/>
            <person name="Amillis S."/>
            <person name="Uchima C.A."/>
            <person name="Anderluh G."/>
            <person name="Asadollahi M."/>
            <person name="Askin M."/>
            <person name="Barry K."/>
            <person name="Battaglia E."/>
            <person name="Bayram O."/>
            <person name="Benocci T."/>
            <person name="Braus-Stromeyer S.A."/>
            <person name="Caldana C."/>
            <person name="Canovas D."/>
            <person name="Cerqueira G.C."/>
            <person name="Chen F."/>
            <person name="Chen W."/>
            <person name="Choi C."/>
            <person name="Clum A."/>
            <person name="Dos Santos R.A."/>
            <person name="Damasio A.R."/>
            <person name="Diallinas G."/>
            <person name="Emri T."/>
            <person name="Fekete E."/>
            <person name="Flipphi M."/>
            <person name="Freyberg S."/>
            <person name="Gallo A."/>
            <person name="Gournas C."/>
            <person name="Habgood R."/>
            <person name="Hainaut M."/>
            <person name="Harispe M.L."/>
            <person name="Henrissat B."/>
            <person name="Hilden K.S."/>
            <person name="Hope R."/>
            <person name="Hossain A."/>
            <person name="Karabika E."/>
            <person name="Karaffa L."/>
            <person name="Karanyi Z."/>
            <person name="Krasevec N."/>
            <person name="Kuo A."/>
            <person name="Kusch H."/>
            <person name="LaButti K."/>
            <person name="Lagendijk E.L."/>
            <person name="Lapidus A."/>
            <person name="Levasseur A."/>
            <person name="Lindquist E."/>
            <person name="Lipzen A."/>
            <person name="Logrieco A.F."/>
            <person name="MacCabe A."/>
            <person name="Maekelae M.R."/>
            <person name="Malavazi I."/>
            <person name="Melin P."/>
            <person name="Meyer V."/>
            <person name="Mielnichuk N."/>
            <person name="Miskei M."/>
            <person name="Molnar A.P."/>
            <person name="Mule G."/>
            <person name="Ngan C.Y."/>
            <person name="Orejas M."/>
            <person name="Orosz E."/>
            <person name="Ouedraogo J.P."/>
            <person name="Overkamp K.M."/>
            <person name="Park H.-S."/>
            <person name="Perrone G."/>
            <person name="Piumi F."/>
            <person name="Punt P.J."/>
            <person name="Ram A.F."/>
            <person name="Ramon A."/>
            <person name="Rauscher S."/>
            <person name="Record E."/>
            <person name="Riano-Pachon D.M."/>
            <person name="Robert V."/>
            <person name="Roehrig J."/>
            <person name="Ruller R."/>
            <person name="Salamov A."/>
            <person name="Salih N.S."/>
            <person name="Samson R.A."/>
            <person name="Sandor E."/>
            <person name="Sanguinetti M."/>
            <person name="Schuetze T."/>
            <person name="Sepcic K."/>
            <person name="Shelest E."/>
            <person name="Sherlock G."/>
            <person name="Sophianopoulou V."/>
            <person name="Squina F.M."/>
            <person name="Sun H."/>
            <person name="Susca A."/>
            <person name="Todd R.B."/>
            <person name="Tsang A."/>
            <person name="Unkles S.E."/>
            <person name="van de Wiele N."/>
            <person name="van Rossen-Uffink D."/>
            <person name="Oliveira J.V."/>
            <person name="Vesth T.C."/>
            <person name="Visser J."/>
            <person name="Yu J.-H."/>
            <person name="Zhou M."/>
            <person name="Andersen M.R."/>
            <person name="Archer D.B."/>
            <person name="Baker S.E."/>
            <person name="Benoit I."/>
            <person name="Brakhage A.A."/>
            <person name="Braus G.H."/>
            <person name="Fischer R."/>
            <person name="Frisvad J.C."/>
            <person name="Goldman G.H."/>
            <person name="Houbraken J."/>
            <person name="Oakley B."/>
            <person name="Pocsi I."/>
            <person name="Scazzocchio C."/>
            <person name="Seiboth B."/>
            <person name="vanKuyk P.A."/>
            <person name="Wortman J."/>
            <person name="Dyer P.S."/>
            <person name="Grigoriev I.V."/>
        </authorList>
    </citation>
    <scope>NUCLEOTIDE SEQUENCE [LARGE SCALE GENOMIC DNA]</scope>
    <source>
        <strain evidence="11">CBS 516.65</strain>
    </source>
</reference>
<dbReference type="GO" id="GO:0004674">
    <property type="term" value="F:protein serine/threonine kinase activity"/>
    <property type="evidence" value="ECO:0007669"/>
    <property type="project" value="UniProtKB-KW"/>
</dbReference>
<evidence type="ECO:0000256" key="8">
    <source>
        <dbReference type="ARBA" id="ARBA00048679"/>
    </source>
</evidence>
<keyword evidence="6" id="KW-0067">ATP-binding</keyword>
<evidence type="ECO:0000256" key="3">
    <source>
        <dbReference type="ARBA" id="ARBA00022679"/>
    </source>
</evidence>
<dbReference type="InterPro" id="IPR000719">
    <property type="entry name" value="Prot_kinase_dom"/>
</dbReference>
<organism evidence="10 11">
    <name type="scientific">Aspergillus glaucus CBS 516.65</name>
    <dbReference type="NCBI Taxonomy" id="1160497"/>
    <lineage>
        <taxon>Eukaryota</taxon>
        <taxon>Fungi</taxon>
        <taxon>Dikarya</taxon>
        <taxon>Ascomycota</taxon>
        <taxon>Pezizomycotina</taxon>
        <taxon>Eurotiomycetes</taxon>
        <taxon>Eurotiomycetidae</taxon>
        <taxon>Eurotiales</taxon>
        <taxon>Aspergillaceae</taxon>
        <taxon>Aspergillus</taxon>
        <taxon>Aspergillus subgen. Aspergillus</taxon>
    </lineage>
</organism>
<evidence type="ECO:0000256" key="5">
    <source>
        <dbReference type="ARBA" id="ARBA00022777"/>
    </source>
</evidence>
<dbReference type="SUPFAM" id="SSF56112">
    <property type="entry name" value="Protein kinase-like (PK-like)"/>
    <property type="match status" value="1"/>
</dbReference>
<dbReference type="PANTHER" id="PTHR47634:SF24">
    <property type="entry name" value="SRSF PROTEIN KINASE 3-LIKE ISOFORM X1"/>
    <property type="match status" value="1"/>
</dbReference>
<dbReference type="PANTHER" id="PTHR47634">
    <property type="entry name" value="PROTEIN KINASE DOMAIN-CONTAINING PROTEIN-RELATED"/>
    <property type="match status" value="1"/>
</dbReference>
<dbReference type="GO" id="GO:0050684">
    <property type="term" value="P:regulation of mRNA processing"/>
    <property type="evidence" value="ECO:0007669"/>
    <property type="project" value="TreeGrafter"/>
</dbReference>
<keyword evidence="11" id="KW-1185">Reference proteome</keyword>
<dbReference type="EMBL" id="KV878895">
    <property type="protein sequence ID" value="OJJ84964.1"/>
    <property type="molecule type" value="Genomic_DNA"/>
</dbReference>
<dbReference type="Proteomes" id="UP000184300">
    <property type="component" value="Unassembled WGS sequence"/>
</dbReference>
<dbReference type="SMART" id="SM00220">
    <property type="entry name" value="S_TKc"/>
    <property type="match status" value="1"/>
</dbReference>
<dbReference type="STRING" id="1160497.A0A1L9VM55"/>
<dbReference type="AlphaFoldDB" id="A0A1L9VM55"/>
<protein>
    <recommendedName>
        <fullName evidence="1">non-specific serine/threonine protein kinase</fullName>
        <ecNumber evidence="1">2.7.11.1</ecNumber>
    </recommendedName>
</protein>
<dbReference type="EC" id="2.7.11.1" evidence="1"/>
<proteinExistence type="predicted"/>
<dbReference type="GO" id="GO:0005524">
    <property type="term" value="F:ATP binding"/>
    <property type="evidence" value="ECO:0007669"/>
    <property type="project" value="UniProtKB-KW"/>
</dbReference>
<keyword evidence="3" id="KW-0808">Transferase</keyword>
<evidence type="ECO:0000256" key="7">
    <source>
        <dbReference type="ARBA" id="ARBA00047899"/>
    </source>
</evidence>
<evidence type="ECO:0000256" key="2">
    <source>
        <dbReference type="ARBA" id="ARBA00022527"/>
    </source>
</evidence>
<evidence type="ECO:0000256" key="6">
    <source>
        <dbReference type="ARBA" id="ARBA00022840"/>
    </source>
</evidence>
<keyword evidence="2" id="KW-0723">Serine/threonine-protein kinase</keyword>
<dbReference type="InterPro" id="IPR051334">
    <property type="entry name" value="SRPK"/>
</dbReference>
<evidence type="ECO:0000313" key="10">
    <source>
        <dbReference type="EMBL" id="OJJ84964.1"/>
    </source>
</evidence>
<evidence type="ECO:0000259" key="9">
    <source>
        <dbReference type="PROSITE" id="PS50011"/>
    </source>
</evidence>
<name>A0A1L9VM55_ASPGL</name>
<keyword evidence="4" id="KW-0547">Nucleotide-binding</keyword>
<comment type="catalytic activity">
    <reaction evidence="8">
        <text>L-seryl-[protein] + ATP = O-phospho-L-seryl-[protein] + ADP + H(+)</text>
        <dbReference type="Rhea" id="RHEA:17989"/>
        <dbReference type="Rhea" id="RHEA-COMP:9863"/>
        <dbReference type="Rhea" id="RHEA-COMP:11604"/>
        <dbReference type="ChEBI" id="CHEBI:15378"/>
        <dbReference type="ChEBI" id="CHEBI:29999"/>
        <dbReference type="ChEBI" id="CHEBI:30616"/>
        <dbReference type="ChEBI" id="CHEBI:83421"/>
        <dbReference type="ChEBI" id="CHEBI:456216"/>
        <dbReference type="EC" id="2.7.11.1"/>
    </reaction>
</comment>
<feature type="domain" description="Protein kinase" evidence="9">
    <location>
        <begin position="5"/>
        <end position="274"/>
    </location>
</feature>
<dbReference type="Gene3D" id="3.30.200.20">
    <property type="entry name" value="Phosphorylase Kinase, domain 1"/>
    <property type="match status" value="1"/>
</dbReference>
<dbReference type="GO" id="GO:0035556">
    <property type="term" value="P:intracellular signal transduction"/>
    <property type="evidence" value="ECO:0007669"/>
    <property type="project" value="TreeGrafter"/>
</dbReference>
<dbReference type="RefSeq" id="XP_022401662.1">
    <property type="nucleotide sequence ID" value="XM_022548944.1"/>
</dbReference>
<evidence type="ECO:0000313" key="11">
    <source>
        <dbReference type="Proteomes" id="UP000184300"/>
    </source>
</evidence>
<dbReference type="GO" id="GO:0000245">
    <property type="term" value="P:spliceosomal complex assembly"/>
    <property type="evidence" value="ECO:0007669"/>
    <property type="project" value="TreeGrafter"/>
</dbReference>
<keyword evidence="5" id="KW-0418">Kinase</keyword>
<dbReference type="InterPro" id="IPR011009">
    <property type="entry name" value="Kinase-like_dom_sf"/>
</dbReference>
<sequence>MPTVVEEPRSLPTSGFQTIELDKLLARDLKDYQYVVLKVYVYSSLVHHELYVYRHLAGRMTGSPHQERINIRKLLDSFEISRTHGKHIVLVSEIAQMSLRDLRLVFWKGGFEEGFVRATIIRLLKALDLLHAHGEVAHTGIARLTIHPGNMLLGIDDDSMLQRLEEREFSSLMPRKVVYATRTIYLSHAMRPDIGPMLLADFGEARIGPGPHAGDIMPLEYRAPKTLHYFSWSYPVDSWSVGLTAWDLYDAAHIAQLIAALGPPPPEFLARNEE</sequence>
<dbReference type="GO" id="GO:0005634">
    <property type="term" value="C:nucleus"/>
    <property type="evidence" value="ECO:0007669"/>
    <property type="project" value="TreeGrafter"/>
</dbReference>
<dbReference type="PROSITE" id="PS50011">
    <property type="entry name" value="PROTEIN_KINASE_DOM"/>
    <property type="match status" value="1"/>
</dbReference>
<evidence type="ECO:0000256" key="4">
    <source>
        <dbReference type="ARBA" id="ARBA00022741"/>
    </source>
</evidence>
<dbReference type="VEuPathDB" id="FungiDB:ASPGLDRAFT_65781"/>